<comment type="caution">
    <text evidence="1">The sequence shown here is derived from an EMBL/GenBank/DDBJ whole genome shotgun (WGS) entry which is preliminary data.</text>
</comment>
<dbReference type="RefSeq" id="WP_217068531.1">
    <property type="nucleotide sequence ID" value="NZ_JAHQCS010000168.1"/>
</dbReference>
<accession>A0ABS6JKK4</accession>
<dbReference type="Proteomes" id="UP000784880">
    <property type="component" value="Unassembled WGS sequence"/>
</dbReference>
<protein>
    <submittedName>
        <fullName evidence="1">Uncharacterized protein</fullName>
    </submittedName>
</protein>
<proteinExistence type="predicted"/>
<gene>
    <name evidence="1" type="ORF">KS419_20790</name>
</gene>
<dbReference type="EMBL" id="JAHQCS010000168">
    <property type="protein sequence ID" value="MBU9714178.1"/>
    <property type="molecule type" value="Genomic_DNA"/>
</dbReference>
<organism evidence="1 2">
    <name type="scientific">Evansella tamaricis</name>
    <dbReference type="NCBI Taxonomy" id="2069301"/>
    <lineage>
        <taxon>Bacteria</taxon>
        <taxon>Bacillati</taxon>
        <taxon>Bacillota</taxon>
        <taxon>Bacilli</taxon>
        <taxon>Bacillales</taxon>
        <taxon>Bacillaceae</taxon>
        <taxon>Evansella</taxon>
    </lineage>
</organism>
<keyword evidence="2" id="KW-1185">Reference proteome</keyword>
<name>A0ABS6JKK4_9BACI</name>
<evidence type="ECO:0000313" key="2">
    <source>
        <dbReference type="Proteomes" id="UP000784880"/>
    </source>
</evidence>
<evidence type="ECO:0000313" key="1">
    <source>
        <dbReference type="EMBL" id="MBU9714178.1"/>
    </source>
</evidence>
<sequence length="87" mass="10290">MTHGQVQDYINRVKTTIEEAQKELLEVKIIRENDPTEFSYVVNQLQELEGEFRSHLENASPAEKQELLEAKKYLQQTQEIMERGIHF</sequence>
<reference evidence="1 2" key="1">
    <citation type="submission" date="2021-06" db="EMBL/GenBank/DDBJ databases">
        <title>Bacillus sp. RD4P76, an endophyte from a halophyte.</title>
        <authorList>
            <person name="Sun J.-Q."/>
        </authorList>
    </citation>
    <scope>NUCLEOTIDE SEQUENCE [LARGE SCALE GENOMIC DNA]</scope>
    <source>
        <strain evidence="1 2">CGMCC 1.15917</strain>
    </source>
</reference>